<dbReference type="HOGENOM" id="CLU_044554_0_0_1"/>
<dbReference type="Gene3D" id="3.90.550.10">
    <property type="entry name" value="Spore Coat Polysaccharide Biosynthesis Protein SpsA, Chain A"/>
    <property type="match status" value="1"/>
</dbReference>
<feature type="transmembrane region" description="Helical" evidence="1">
    <location>
        <begin position="6"/>
        <end position="26"/>
    </location>
</feature>
<dbReference type="GO" id="GO:0005737">
    <property type="term" value="C:cytoplasm"/>
    <property type="evidence" value="ECO:0007669"/>
    <property type="project" value="TreeGrafter"/>
</dbReference>
<reference evidence="3 4" key="1">
    <citation type="journal article" date="2013" name="Nature">
        <title>Insights into bilaterian evolution from three spiralian genomes.</title>
        <authorList>
            <person name="Simakov O."/>
            <person name="Marletaz F."/>
            <person name="Cho S.J."/>
            <person name="Edsinger-Gonzales E."/>
            <person name="Havlak P."/>
            <person name="Hellsten U."/>
            <person name="Kuo D.H."/>
            <person name="Larsson T."/>
            <person name="Lv J."/>
            <person name="Arendt D."/>
            <person name="Savage R."/>
            <person name="Osoegawa K."/>
            <person name="de Jong P."/>
            <person name="Grimwood J."/>
            <person name="Chapman J.A."/>
            <person name="Shapiro H."/>
            <person name="Aerts A."/>
            <person name="Otillar R.P."/>
            <person name="Terry A.Y."/>
            <person name="Boore J.L."/>
            <person name="Grigoriev I.V."/>
            <person name="Lindberg D.R."/>
            <person name="Seaver E.C."/>
            <person name="Weisblat D.A."/>
            <person name="Putnam N.H."/>
            <person name="Rokhsar D.S."/>
        </authorList>
    </citation>
    <scope>NUCLEOTIDE SEQUENCE [LARGE SCALE GENOMIC DNA]</scope>
</reference>
<feature type="transmembrane region" description="Helical" evidence="1">
    <location>
        <begin position="376"/>
        <end position="396"/>
    </location>
</feature>
<dbReference type="RefSeq" id="XP_009046937.1">
    <property type="nucleotide sequence ID" value="XM_009048689.1"/>
</dbReference>
<feature type="domain" description="Glycosyltransferase 2-like" evidence="2">
    <location>
        <begin position="184"/>
        <end position="386"/>
    </location>
</feature>
<dbReference type="EMBL" id="KB200274">
    <property type="protein sequence ID" value="ESP02354.1"/>
    <property type="molecule type" value="Genomic_DNA"/>
</dbReference>
<dbReference type="Pfam" id="PF13632">
    <property type="entry name" value="Glyco_trans_2_3"/>
    <property type="match status" value="1"/>
</dbReference>
<dbReference type="GO" id="GO:0019187">
    <property type="term" value="F:beta-1,4-mannosyltransferase activity"/>
    <property type="evidence" value="ECO:0007669"/>
    <property type="project" value="InterPro"/>
</dbReference>
<name>V4AED6_LOTGI</name>
<dbReference type="InterPro" id="IPR029044">
    <property type="entry name" value="Nucleotide-diphossugar_trans"/>
</dbReference>
<evidence type="ECO:0000313" key="4">
    <source>
        <dbReference type="Proteomes" id="UP000030746"/>
    </source>
</evidence>
<protein>
    <recommendedName>
        <fullName evidence="2">Glycosyltransferase 2-like domain-containing protein</fullName>
    </recommendedName>
</protein>
<feature type="transmembrane region" description="Helical" evidence="1">
    <location>
        <begin position="47"/>
        <end position="71"/>
    </location>
</feature>
<dbReference type="PANTHER" id="PTHR16779:SF1">
    <property type="entry name" value="BETA-1,4-MANNOSYLTRANSFERASE EGH"/>
    <property type="match status" value="1"/>
</dbReference>
<evidence type="ECO:0000313" key="3">
    <source>
        <dbReference type="EMBL" id="ESP02354.1"/>
    </source>
</evidence>
<dbReference type="InterPro" id="IPR027389">
    <property type="entry name" value="B_mannosylTrfase_Bre-3/Egh"/>
</dbReference>
<organism evidence="3 4">
    <name type="scientific">Lottia gigantea</name>
    <name type="common">Giant owl limpet</name>
    <dbReference type="NCBI Taxonomy" id="225164"/>
    <lineage>
        <taxon>Eukaryota</taxon>
        <taxon>Metazoa</taxon>
        <taxon>Spiralia</taxon>
        <taxon>Lophotrochozoa</taxon>
        <taxon>Mollusca</taxon>
        <taxon>Gastropoda</taxon>
        <taxon>Patellogastropoda</taxon>
        <taxon>Lottioidea</taxon>
        <taxon>Lottiidae</taxon>
        <taxon>Lottia</taxon>
    </lineage>
</organism>
<dbReference type="PANTHER" id="PTHR16779">
    <property type="entry name" value="BETA-1,4-MANNOSYLTRANSFERASE EGH"/>
    <property type="match status" value="1"/>
</dbReference>
<dbReference type="KEGG" id="lgi:LOTGIDRAFT_138558"/>
<proteinExistence type="predicted"/>
<feature type="transmembrane region" description="Helical" evidence="1">
    <location>
        <begin position="347"/>
        <end position="370"/>
    </location>
</feature>
<dbReference type="InterPro" id="IPR001173">
    <property type="entry name" value="Glyco_trans_2-like"/>
</dbReference>
<dbReference type="GeneID" id="20234077"/>
<dbReference type="AlphaFoldDB" id="V4AED6"/>
<accession>V4AED6</accession>
<dbReference type="OrthoDB" id="3971593at2759"/>
<keyword evidence="1" id="KW-0812">Transmembrane</keyword>
<keyword evidence="1" id="KW-1133">Transmembrane helix</keyword>
<keyword evidence="1" id="KW-0472">Membrane</keyword>
<dbReference type="CTD" id="20234077"/>
<evidence type="ECO:0000256" key="1">
    <source>
        <dbReference type="SAM" id="Phobius"/>
    </source>
</evidence>
<dbReference type="Proteomes" id="UP000030746">
    <property type="component" value="Unassembled WGS sequence"/>
</dbReference>
<dbReference type="OMA" id="CIENIAV"/>
<feature type="transmembrane region" description="Helical" evidence="1">
    <location>
        <begin position="408"/>
        <end position="436"/>
    </location>
</feature>
<dbReference type="SUPFAM" id="SSF53448">
    <property type="entry name" value="Nucleotide-diphospho-sugar transferases"/>
    <property type="match status" value="1"/>
</dbReference>
<dbReference type="STRING" id="225164.V4AED6"/>
<sequence length="459" mass="52156">MYHYIRHILTLLVLCLFIIFVGVGSGSIRLDNKPHKIIDPFKEYGTFWACILLFIRFLPVITLPLALFNFLGIVCFNTHPVKPALKASVLFGPFLCFRVVTRGMFPALVKRNVERNIEKCIKLGLTNFVFEIATDSSIGIQSSGQVREIVVPEKYQTKNGTLYKARALQYCLEEEVNILSDNDWIIHLDEETLITENSLIGIINFINDGTYSFGQGVITYANEEIVNWFTTLADSIRVGMDYGIIRFTLGALHRPLFSWKGSFVVSNVKAERDITYDFGKNGSIAEDCFFALHAWNKGYKFGWIQGEMWEKSTFTVSDFIKQRKRWVQGIIMALLHSDISLKYKIGILNIIVSWYVMPLSTLNLILIPLFNFTVSPIINCILLFVGGFMTFLFTFGAVKSFSSKRHTLLLIVLVIVIVIMIPVFTMVETIAVVWAVCSRQGGFHIVKKDIQESPIMSTV</sequence>
<keyword evidence="4" id="KW-1185">Reference proteome</keyword>
<gene>
    <name evidence="3" type="ORF">LOTGIDRAFT_138558</name>
</gene>
<evidence type="ECO:0000259" key="2">
    <source>
        <dbReference type="Pfam" id="PF13632"/>
    </source>
</evidence>